<evidence type="ECO:0000313" key="2">
    <source>
        <dbReference type="EMBL" id="KAK5600830.1"/>
    </source>
</evidence>
<accession>A0AAV9QXV9</accession>
<proteinExistence type="predicted"/>
<reference evidence="2 3" key="1">
    <citation type="submission" date="2021-06" db="EMBL/GenBank/DDBJ databases">
        <authorList>
            <person name="Palmer J.M."/>
        </authorList>
    </citation>
    <scope>NUCLEOTIDE SEQUENCE [LARGE SCALE GENOMIC DNA]</scope>
    <source>
        <strain evidence="2 3">MEX-2019</strain>
        <tissue evidence="2">Muscle</tissue>
    </source>
</reference>
<dbReference type="Proteomes" id="UP001311232">
    <property type="component" value="Unassembled WGS sequence"/>
</dbReference>
<keyword evidence="3" id="KW-1185">Reference proteome</keyword>
<evidence type="ECO:0000313" key="3">
    <source>
        <dbReference type="Proteomes" id="UP001311232"/>
    </source>
</evidence>
<gene>
    <name evidence="2" type="ORF">CRENBAI_008978</name>
</gene>
<protein>
    <submittedName>
        <fullName evidence="2">Uncharacterized protein</fullName>
    </submittedName>
</protein>
<comment type="caution">
    <text evidence="2">The sequence shown here is derived from an EMBL/GenBank/DDBJ whole genome shotgun (WGS) entry which is preliminary data.</text>
</comment>
<organism evidence="2 3">
    <name type="scientific">Crenichthys baileyi</name>
    <name type="common">White River springfish</name>
    <dbReference type="NCBI Taxonomy" id="28760"/>
    <lineage>
        <taxon>Eukaryota</taxon>
        <taxon>Metazoa</taxon>
        <taxon>Chordata</taxon>
        <taxon>Craniata</taxon>
        <taxon>Vertebrata</taxon>
        <taxon>Euteleostomi</taxon>
        <taxon>Actinopterygii</taxon>
        <taxon>Neopterygii</taxon>
        <taxon>Teleostei</taxon>
        <taxon>Neoteleostei</taxon>
        <taxon>Acanthomorphata</taxon>
        <taxon>Ovalentaria</taxon>
        <taxon>Atherinomorphae</taxon>
        <taxon>Cyprinodontiformes</taxon>
        <taxon>Goodeidae</taxon>
        <taxon>Crenichthys</taxon>
    </lineage>
</organism>
<dbReference type="AlphaFoldDB" id="A0AAV9QXV9"/>
<sequence>MKRLVLLTSDLASLPELALPQQCGDLILAVDGVCTVANCVGRELAPHVKKNGGSVSRVPEKDKRGALKSRSKGGGCQWSAKGMGKTIMYQNFS</sequence>
<evidence type="ECO:0000256" key="1">
    <source>
        <dbReference type="SAM" id="MobiDB-lite"/>
    </source>
</evidence>
<dbReference type="EMBL" id="JAHHUM010002772">
    <property type="protein sequence ID" value="KAK5600830.1"/>
    <property type="molecule type" value="Genomic_DNA"/>
</dbReference>
<name>A0AAV9QXV9_9TELE</name>
<feature type="region of interest" description="Disordered" evidence="1">
    <location>
        <begin position="50"/>
        <end position="76"/>
    </location>
</feature>